<dbReference type="UniPathway" id="UPA00076">
    <property type="reaction ID" value="UER00146"/>
</dbReference>
<dbReference type="Proteomes" id="UP000215145">
    <property type="component" value="Unassembled WGS sequence"/>
</dbReference>
<keyword evidence="2 6" id="KW-0808">Transferase</keyword>
<dbReference type="GO" id="GO:0019310">
    <property type="term" value="P:inositol catabolic process"/>
    <property type="evidence" value="ECO:0007669"/>
    <property type="project" value="UniProtKB-UniRule"/>
</dbReference>
<reference evidence="8 9" key="1">
    <citation type="submission" date="2017-07" db="EMBL/GenBank/DDBJ databases">
        <title>Paenibacillus herberti R33 genome sequencing and assembly.</title>
        <authorList>
            <person name="Su W."/>
        </authorList>
    </citation>
    <scope>NUCLEOTIDE SEQUENCE [LARGE SCALE GENOMIC DNA]</scope>
    <source>
        <strain evidence="8 9">R33</strain>
    </source>
</reference>
<keyword evidence="3 6" id="KW-0547">Nucleotide-binding</keyword>
<dbReference type="Gene3D" id="3.40.1190.20">
    <property type="match status" value="1"/>
</dbReference>
<comment type="catalytic activity">
    <reaction evidence="6">
        <text>5-dehydro-2-deoxy-D-gluconate + ATP = 6-phospho-5-dehydro-2-deoxy-D-gluconate + ADP + H(+)</text>
        <dbReference type="Rhea" id="RHEA:13497"/>
        <dbReference type="ChEBI" id="CHEBI:15378"/>
        <dbReference type="ChEBI" id="CHEBI:16669"/>
        <dbReference type="ChEBI" id="CHEBI:30616"/>
        <dbReference type="ChEBI" id="CHEBI:57949"/>
        <dbReference type="ChEBI" id="CHEBI:456216"/>
        <dbReference type="EC" id="2.7.1.92"/>
    </reaction>
</comment>
<evidence type="ECO:0000259" key="7">
    <source>
        <dbReference type="Pfam" id="PF00294"/>
    </source>
</evidence>
<keyword evidence="4 6" id="KW-0418">Kinase</keyword>
<dbReference type="Pfam" id="PF00294">
    <property type="entry name" value="PfkB"/>
    <property type="match status" value="1"/>
</dbReference>
<accession>A0A229P000</accession>
<proteinExistence type="inferred from homology"/>
<dbReference type="InterPro" id="IPR050306">
    <property type="entry name" value="PfkB_Carbo_kinase"/>
</dbReference>
<sequence>MSLDLIAIGRACIDLNAVEYNRPMEDTLTFSKYVGGSPANIAIGLARLGLRAGFIGKLADDQHGRFISRYMSEAGVDTSGLTVDREGRKTGLAFTEIISPDECSIMMYRDEAADLFLRPEEVDENYIRQAGILLVSGTGLSRSPSREAVLKALQIARRNGVKVVFELDYRPYTWASPEETALYYSLVAELSDIVIGTRDEFDKLENHIGGSNEDTIQQLFRHQPQLVVIKHGVDGSYAYARTGEVYRGRAYKAQVLKTFGAGDSYAAAFLYALINDMGITAALQFGSAAAAIVVSKHSSSAAMPGVADIEALIAAQEAAATDAQSSLTGKE</sequence>
<dbReference type="SUPFAM" id="SSF53613">
    <property type="entry name" value="Ribokinase-like"/>
    <property type="match status" value="1"/>
</dbReference>
<dbReference type="HAMAP" id="MF_01668">
    <property type="entry name" value="IolC"/>
    <property type="match status" value="1"/>
</dbReference>
<dbReference type="InterPro" id="IPR002173">
    <property type="entry name" value="Carboh/pur_kinase_PfkB_CS"/>
</dbReference>
<comment type="similarity">
    <text evidence="1 6">Belongs to the carbohydrate kinase PfkB family.</text>
</comment>
<keyword evidence="5 6" id="KW-0067">ATP-binding</keyword>
<dbReference type="InterPro" id="IPR011611">
    <property type="entry name" value="PfkB_dom"/>
</dbReference>
<feature type="domain" description="Carbohydrate kinase PfkB" evidence="7">
    <location>
        <begin position="4"/>
        <end position="304"/>
    </location>
</feature>
<gene>
    <name evidence="6 8" type="primary">iolC</name>
    <name evidence="8" type="ORF">CGZ75_01345</name>
</gene>
<evidence type="ECO:0000256" key="1">
    <source>
        <dbReference type="ARBA" id="ARBA00010688"/>
    </source>
</evidence>
<dbReference type="PANTHER" id="PTHR43085">
    <property type="entry name" value="HEXOKINASE FAMILY MEMBER"/>
    <property type="match status" value="1"/>
</dbReference>
<keyword evidence="9" id="KW-1185">Reference proteome</keyword>
<dbReference type="Gene3D" id="2.20.150.10">
    <property type="entry name" value="putative 5-dehydro-2- deoxygluconokinase"/>
    <property type="match status" value="1"/>
</dbReference>
<evidence type="ECO:0000256" key="5">
    <source>
        <dbReference type="ARBA" id="ARBA00022840"/>
    </source>
</evidence>
<evidence type="ECO:0000313" key="9">
    <source>
        <dbReference type="Proteomes" id="UP000215145"/>
    </source>
</evidence>
<dbReference type="EC" id="2.7.1.92" evidence="6"/>
<evidence type="ECO:0000256" key="3">
    <source>
        <dbReference type="ARBA" id="ARBA00022741"/>
    </source>
</evidence>
<protein>
    <recommendedName>
        <fullName evidence="6">5-dehydro-2-deoxygluconokinase</fullName>
        <ecNumber evidence="6">2.7.1.92</ecNumber>
    </recommendedName>
    <alternativeName>
        <fullName evidence="6">2-deoxy-5-keto-D-gluconate kinase</fullName>
        <shortName evidence="6">DKG kinase</shortName>
    </alternativeName>
</protein>
<evidence type="ECO:0000256" key="4">
    <source>
        <dbReference type="ARBA" id="ARBA00022777"/>
    </source>
</evidence>
<dbReference type="AlphaFoldDB" id="A0A229P000"/>
<comment type="function">
    <text evidence="6">Catalyzes the phosphorylation of 5-dehydro-2-deoxy-D-gluconate (2-deoxy-5-keto-D-gluconate or DKG) to 6-phospho-5-dehydro-2-deoxy-D-gluconate (DKGP).</text>
</comment>
<dbReference type="NCBIfam" id="TIGR04382">
    <property type="entry name" value="myo_inos_iolC_N"/>
    <property type="match status" value="1"/>
</dbReference>
<dbReference type="EMBL" id="NMUQ01000001">
    <property type="protein sequence ID" value="OXM15417.1"/>
    <property type="molecule type" value="Genomic_DNA"/>
</dbReference>
<dbReference type="OrthoDB" id="9813569at2"/>
<evidence type="ECO:0000256" key="2">
    <source>
        <dbReference type="ARBA" id="ARBA00022679"/>
    </source>
</evidence>
<dbReference type="InterPro" id="IPR022841">
    <property type="entry name" value="DKG_kinase_firmi"/>
</dbReference>
<evidence type="ECO:0000256" key="6">
    <source>
        <dbReference type="HAMAP-Rule" id="MF_01668"/>
    </source>
</evidence>
<dbReference type="RefSeq" id="WP_089522442.1">
    <property type="nucleotide sequence ID" value="NZ_NMUQ01000001.1"/>
</dbReference>
<dbReference type="GO" id="GO:0005524">
    <property type="term" value="F:ATP binding"/>
    <property type="evidence" value="ECO:0007669"/>
    <property type="project" value="UniProtKB-UniRule"/>
</dbReference>
<comment type="caution">
    <text evidence="8">The sequence shown here is derived from an EMBL/GenBank/DDBJ whole genome shotgun (WGS) entry which is preliminary data.</text>
</comment>
<name>A0A229P000_9BACL</name>
<dbReference type="InterPro" id="IPR030830">
    <property type="entry name" value="Myo_inos_IolC"/>
</dbReference>
<dbReference type="GO" id="GO:0047590">
    <property type="term" value="F:5-dehydro-2-deoxygluconokinase activity"/>
    <property type="evidence" value="ECO:0007669"/>
    <property type="project" value="UniProtKB-UniRule"/>
</dbReference>
<dbReference type="CDD" id="cd01166">
    <property type="entry name" value="KdgK"/>
    <property type="match status" value="1"/>
</dbReference>
<dbReference type="PROSITE" id="PS00584">
    <property type="entry name" value="PFKB_KINASES_2"/>
    <property type="match status" value="1"/>
</dbReference>
<dbReference type="InterPro" id="IPR029056">
    <property type="entry name" value="Ribokinase-like"/>
</dbReference>
<dbReference type="InterPro" id="IPR023314">
    <property type="entry name" value="Myo_inos_IolC-like_sf"/>
</dbReference>
<comment type="pathway">
    <text evidence="6">Polyol metabolism; myo-inositol degradation into acetyl-CoA; acetyl-CoA from myo-inositol: step 5/7.</text>
</comment>
<evidence type="ECO:0000313" key="8">
    <source>
        <dbReference type="EMBL" id="OXM15417.1"/>
    </source>
</evidence>
<organism evidence="8 9">
    <name type="scientific">Paenibacillus herberti</name>
    <dbReference type="NCBI Taxonomy" id="1619309"/>
    <lineage>
        <taxon>Bacteria</taxon>
        <taxon>Bacillati</taxon>
        <taxon>Bacillota</taxon>
        <taxon>Bacilli</taxon>
        <taxon>Bacillales</taxon>
        <taxon>Paenibacillaceae</taxon>
        <taxon>Paenibacillus</taxon>
    </lineage>
</organism>
<dbReference type="PANTHER" id="PTHR43085:SF49">
    <property type="entry name" value="5-DEHYDRO-2-DEOXYGLUCONOKINASE"/>
    <property type="match status" value="1"/>
</dbReference>